<dbReference type="EMBL" id="QGGV01000002">
    <property type="protein sequence ID" value="PWK57928.1"/>
    <property type="molecule type" value="Genomic_DNA"/>
</dbReference>
<evidence type="ECO:0000313" key="2">
    <source>
        <dbReference type="Proteomes" id="UP000245390"/>
    </source>
</evidence>
<comment type="caution">
    <text evidence="1">The sequence shown here is derived from an EMBL/GenBank/DDBJ whole genome shotgun (WGS) entry which is preliminary data.</text>
</comment>
<reference evidence="1 2" key="1">
    <citation type="submission" date="2018-05" db="EMBL/GenBank/DDBJ databases">
        <title>Genomic Encyclopedia of Type Strains, Phase IV (KMG-IV): sequencing the most valuable type-strain genomes for metagenomic binning, comparative biology and taxonomic classification.</title>
        <authorList>
            <person name="Goeker M."/>
        </authorList>
    </citation>
    <scope>NUCLEOTIDE SEQUENCE [LARGE SCALE GENOMIC DNA]</scope>
    <source>
        <strain evidence="1 2">DSM 103371</strain>
    </source>
</reference>
<dbReference type="OrthoDB" id="8010691at2"/>
<sequence length="661" mass="70671">MTLTWTDWEDDPSASDGTPPYIDWLRTVTFGGADTRDGLSLAPLPLSPMAARICGQTHRRAPLPGFARPGPDDSVSDDPLIELSWMPDQDCAVVGVIDSAIALSHARFRRIDGGTRFLSAWLMNGTWRRGAAVPFGRELFRTELDRLMFSALAAGGIDEGRFDRAAEASQYPHPRGDRRLDTHATHGTSVADLAAGFDLRLSSEDEKRRRLPLIAVGLPPRTSMGSSGNFLEFFAMHAVEYVIDRADRIWRACGHGGEGGFPIVINLSYGLQAGPKDGHLAVETLIRAVDRAAEEMGRPVRIMLPAGNDLRSEGAAVFDLGRGRPGRLDWRIRPEDHTPNYAEVWSDELPGDGGASPAHPVAVSLSPPFGPDGPASRGRHGQCATLVDSERPDVPVARIYCRRHDDAADCGTATWHRVGYILCTGPTLEEDRLYGAPSGDWRIGLRSDGDATRAFAYVQSDQSLTFGSDTGLVPIFAHPAFAPVDEAGRAIDVADYPLDGSAPRDTDTAPPMRRRDTLNTIASLCEARVIGSYRATDGRPSGFSSAASLDPLGDGRAAPTALLPGEDGAARWGVLSAGSKSGSAVAMQGTSFSTALATRRVALAMLDWLDDGRVGEAPGSEAWFETAALADEATAAWPGQTVPEKAGFGRLAAPASGRMER</sequence>
<organism evidence="1 2">
    <name type="scientific">Silicimonas algicola</name>
    <dbReference type="NCBI Taxonomy" id="1826607"/>
    <lineage>
        <taxon>Bacteria</taxon>
        <taxon>Pseudomonadati</taxon>
        <taxon>Pseudomonadota</taxon>
        <taxon>Alphaproteobacteria</taxon>
        <taxon>Rhodobacterales</taxon>
        <taxon>Paracoccaceae</taxon>
    </lineage>
</organism>
<dbReference type="KEGG" id="salo:EF888_11315"/>
<accession>A0A316GAM5</accession>
<dbReference type="RefSeq" id="WP_109758491.1">
    <property type="nucleotide sequence ID" value="NZ_CP034588.1"/>
</dbReference>
<gene>
    <name evidence="1" type="ORF">C8D95_102578</name>
</gene>
<dbReference type="Gene3D" id="2.60.120.1290">
    <property type="match status" value="1"/>
</dbReference>
<protein>
    <submittedName>
        <fullName evidence="1">Uncharacterized protein</fullName>
    </submittedName>
</protein>
<keyword evidence="2" id="KW-1185">Reference proteome</keyword>
<name>A0A316GAM5_9RHOB</name>
<proteinExistence type="predicted"/>
<dbReference type="InterPro" id="IPR036852">
    <property type="entry name" value="Peptidase_S8/S53_dom_sf"/>
</dbReference>
<dbReference type="Proteomes" id="UP000245390">
    <property type="component" value="Unassembled WGS sequence"/>
</dbReference>
<dbReference type="GO" id="GO:0004252">
    <property type="term" value="F:serine-type endopeptidase activity"/>
    <property type="evidence" value="ECO:0007669"/>
    <property type="project" value="InterPro"/>
</dbReference>
<dbReference type="AlphaFoldDB" id="A0A316GAM5"/>
<dbReference type="Gene3D" id="3.40.50.200">
    <property type="entry name" value="Peptidase S8/S53 domain"/>
    <property type="match status" value="2"/>
</dbReference>
<dbReference type="SUPFAM" id="SSF52743">
    <property type="entry name" value="Subtilisin-like"/>
    <property type="match status" value="1"/>
</dbReference>
<dbReference type="GO" id="GO:0006508">
    <property type="term" value="P:proteolysis"/>
    <property type="evidence" value="ECO:0007669"/>
    <property type="project" value="InterPro"/>
</dbReference>
<evidence type="ECO:0000313" key="1">
    <source>
        <dbReference type="EMBL" id="PWK57928.1"/>
    </source>
</evidence>